<dbReference type="AlphaFoldDB" id="A0A1M4YUT3"/>
<organism evidence="1 2">
    <name type="scientific">Tissierella praeacuta DSM 18095</name>
    <dbReference type="NCBI Taxonomy" id="1123404"/>
    <lineage>
        <taxon>Bacteria</taxon>
        <taxon>Bacillati</taxon>
        <taxon>Bacillota</taxon>
        <taxon>Tissierellia</taxon>
        <taxon>Tissierellales</taxon>
        <taxon>Tissierellaceae</taxon>
        <taxon>Tissierella</taxon>
    </lineage>
</organism>
<evidence type="ECO:0000313" key="1">
    <source>
        <dbReference type="EMBL" id="SHF09505.1"/>
    </source>
</evidence>
<dbReference type="EMBL" id="FQTY01000019">
    <property type="protein sequence ID" value="SHF09505.1"/>
    <property type="molecule type" value="Genomic_DNA"/>
</dbReference>
<dbReference type="GeneID" id="90996678"/>
<sequence>MILKTKKLTIKEIAEEDIKRVLEIYNSNQDFLMFHIGNQEVNMDWLI</sequence>
<reference evidence="2" key="1">
    <citation type="submission" date="2016-11" db="EMBL/GenBank/DDBJ databases">
        <authorList>
            <person name="Varghese N."/>
            <person name="Submissions S."/>
        </authorList>
    </citation>
    <scope>NUCLEOTIDE SEQUENCE [LARGE SCALE GENOMIC DNA]</scope>
    <source>
        <strain evidence="2">DSM 18095</strain>
    </source>
</reference>
<dbReference type="STRING" id="1123404.SAMN02745784_02784"/>
<protein>
    <submittedName>
        <fullName evidence="1">Uncharacterized protein</fullName>
    </submittedName>
</protein>
<dbReference type="RefSeq" id="WP_159429206.1">
    <property type="nucleotide sequence ID" value="NZ_FQTY01000019.1"/>
</dbReference>
<accession>A0A1M4YUT3</accession>
<name>A0A1M4YUT3_9FIRM</name>
<dbReference type="Proteomes" id="UP000184114">
    <property type="component" value="Unassembled WGS sequence"/>
</dbReference>
<keyword evidence="2" id="KW-1185">Reference proteome</keyword>
<evidence type="ECO:0000313" key="2">
    <source>
        <dbReference type="Proteomes" id="UP000184114"/>
    </source>
</evidence>
<proteinExistence type="predicted"/>
<gene>
    <name evidence="1" type="ORF">SAMN02745784_02784</name>
</gene>